<keyword evidence="3" id="KW-0804">Transcription</keyword>
<feature type="domain" description="HTH araC/xylS-type" evidence="4">
    <location>
        <begin position="192"/>
        <end position="290"/>
    </location>
</feature>
<keyword evidence="1" id="KW-0805">Transcription regulation</keyword>
<organism evidence="5 6">
    <name type="scientific">Marseilla massiliensis</name>
    <dbReference type="NCBI Taxonomy" id="1841864"/>
    <lineage>
        <taxon>Bacteria</taxon>
        <taxon>Pseudomonadati</taxon>
        <taxon>Bacteroidota</taxon>
        <taxon>Bacteroidia</taxon>
        <taxon>Bacteroidales</taxon>
        <taxon>Prevotellaceae</taxon>
        <taxon>Marseilla</taxon>
    </lineage>
</organism>
<evidence type="ECO:0000313" key="6">
    <source>
        <dbReference type="Proteomes" id="UP000706891"/>
    </source>
</evidence>
<dbReference type="PANTHER" id="PTHR43280">
    <property type="entry name" value="ARAC-FAMILY TRANSCRIPTIONAL REGULATOR"/>
    <property type="match status" value="1"/>
</dbReference>
<dbReference type="Proteomes" id="UP000706891">
    <property type="component" value="Unassembled WGS sequence"/>
</dbReference>
<dbReference type="InterPro" id="IPR009057">
    <property type="entry name" value="Homeodomain-like_sf"/>
</dbReference>
<gene>
    <name evidence="5" type="ORF">H6A34_10415</name>
</gene>
<dbReference type="AlphaFoldDB" id="A0A938WVE8"/>
<dbReference type="EMBL" id="JACJJG010000065">
    <property type="protein sequence ID" value="MBM6674286.1"/>
    <property type="molecule type" value="Genomic_DNA"/>
</dbReference>
<dbReference type="Pfam" id="PF12833">
    <property type="entry name" value="HTH_18"/>
    <property type="match status" value="1"/>
</dbReference>
<accession>A0A938WVE8</accession>
<proteinExistence type="predicted"/>
<reference evidence="5" key="1">
    <citation type="submission" date="2020-08" db="EMBL/GenBank/DDBJ databases">
        <authorList>
            <person name="Cejkova D."/>
            <person name="Kubasova T."/>
            <person name="Jahodarova E."/>
            <person name="Rychlik I."/>
        </authorList>
    </citation>
    <scope>NUCLEOTIDE SEQUENCE</scope>
    <source>
        <strain evidence="5">An824</strain>
    </source>
</reference>
<keyword evidence="2" id="KW-0238">DNA-binding</keyword>
<name>A0A938WVE8_9BACT</name>
<dbReference type="PROSITE" id="PS01124">
    <property type="entry name" value="HTH_ARAC_FAMILY_2"/>
    <property type="match status" value="1"/>
</dbReference>
<dbReference type="Gene3D" id="1.10.10.60">
    <property type="entry name" value="Homeodomain-like"/>
    <property type="match status" value="1"/>
</dbReference>
<reference evidence="5" key="2">
    <citation type="journal article" date="2021" name="Sci. Rep.">
        <title>The distribution of antibiotic resistance genes in chicken gut microbiota commensals.</title>
        <authorList>
            <person name="Juricova H."/>
            <person name="Matiasovicova J."/>
            <person name="Kubasova T."/>
            <person name="Cejkova D."/>
            <person name="Rychlik I."/>
        </authorList>
    </citation>
    <scope>NUCLEOTIDE SEQUENCE</scope>
    <source>
        <strain evidence="5">An824</strain>
    </source>
</reference>
<evidence type="ECO:0000259" key="4">
    <source>
        <dbReference type="PROSITE" id="PS01124"/>
    </source>
</evidence>
<dbReference type="SUPFAM" id="SSF46689">
    <property type="entry name" value="Homeodomain-like"/>
    <property type="match status" value="1"/>
</dbReference>
<dbReference type="RefSeq" id="WP_205105463.1">
    <property type="nucleotide sequence ID" value="NZ_JACJJG010000065.1"/>
</dbReference>
<evidence type="ECO:0000256" key="2">
    <source>
        <dbReference type="ARBA" id="ARBA00023125"/>
    </source>
</evidence>
<sequence length="297" mass="34451">MKKDTIGTTAADNLTARNTETSAYQTARLGISRLDALRGEAEVIDYGAIILCTAGSAIMTIDFKDWRLEKDTVITLFPNDVVMLNDVSEDFEAEVLRYDKSMLREASMQIEQAVYSQLRQDRCRTNSSFVTRLVKGIFHLLRIYMGSRGMTNMDMIVLYQLKSFFLGFYDYIRENGTATDYRGTRRMNELFNSFMERLEADCRRAHDVAFYADALNITPKYLNNIVKSITRHTTKEIIDNYVILKIKLQLRNGKHSIKQLAWDFNFSDTPFFCRYFKQHTGMTPQQFRKLRSKGTAQ</sequence>
<evidence type="ECO:0000256" key="1">
    <source>
        <dbReference type="ARBA" id="ARBA00023015"/>
    </source>
</evidence>
<protein>
    <submittedName>
        <fullName evidence="5">AraC family transcriptional regulator</fullName>
    </submittedName>
</protein>
<dbReference type="InterPro" id="IPR018060">
    <property type="entry name" value="HTH_AraC"/>
</dbReference>
<dbReference type="GO" id="GO:0003700">
    <property type="term" value="F:DNA-binding transcription factor activity"/>
    <property type="evidence" value="ECO:0007669"/>
    <property type="project" value="InterPro"/>
</dbReference>
<dbReference type="SMART" id="SM00342">
    <property type="entry name" value="HTH_ARAC"/>
    <property type="match status" value="1"/>
</dbReference>
<keyword evidence="6" id="KW-1185">Reference proteome</keyword>
<evidence type="ECO:0000313" key="5">
    <source>
        <dbReference type="EMBL" id="MBM6674286.1"/>
    </source>
</evidence>
<comment type="caution">
    <text evidence="5">The sequence shown here is derived from an EMBL/GenBank/DDBJ whole genome shotgun (WGS) entry which is preliminary data.</text>
</comment>
<dbReference type="PANTHER" id="PTHR43280:SF32">
    <property type="entry name" value="TRANSCRIPTIONAL REGULATORY PROTEIN"/>
    <property type="match status" value="1"/>
</dbReference>
<dbReference type="GO" id="GO:0043565">
    <property type="term" value="F:sequence-specific DNA binding"/>
    <property type="evidence" value="ECO:0007669"/>
    <property type="project" value="InterPro"/>
</dbReference>
<evidence type="ECO:0000256" key="3">
    <source>
        <dbReference type="ARBA" id="ARBA00023163"/>
    </source>
</evidence>